<dbReference type="OrthoDB" id="9787365at2"/>
<protein>
    <recommendedName>
        <fullName evidence="3">ACT domain-containing protein</fullName>
    </recommendedName>
</protein>
<gene>
    <name evidence="1" type="ORF">DX116_04535</name>
</gene>
<sequence length="107" mass="12178">MTSRYGLVLRDEKVSGLVVLTVYARGDAAVSSRVLQGLTLRRFAVERFIVDFSGFDHHSVRGLEDVDGEVLRMTIVVSLPHHDDLERIGKLLNRIVDVYKVEHTFRI</sequence>
<evidence type="ECO:0000313" key="2">
    <source>
        <dbReference type="Proteomes" id="UP000265581"/>
    </source>
</evidence>
<name>A0A371PBU1_9ACTN</name>
<comment type="caution">
    <text evidence="1">The sequence shown here is derived from an EMBL/GenBank/DDBJ whole genome shotgun (WGS) entry which is preliminary data.</text>
</comment>
<proteinExistence type="predicted"/>
<evidence type="ECO:0008006" key="3">
    <source>
        <dbReference type="Google" id="ProtNLM"/>
    </source>
</evidence>
<organism evidence="1 2">
    <name type="scientific">Aeromicrobium endophyticum</name>
    <dbReference type="NCBI Taxonomy" id="2292704"/>
    <lineage>
        <taxon>Bacteria</taxon>
        <taxon>Bacillati</taxon>
        <taxon>Actinomycetota</taxon>
        <taxon>Actinomycetes</taxon>
        <taxon>Propionibacteriales</taxon>
        <taxon>Nocardioidaceae</taxon>
        <taxon>Aeromicrobium</taxon>
    </lineage>
</organism>
<evidence type="ECO:0000313" key="1">
    <source>
        <dbReference type="EMBL" id="REK72870.1"/>
    </source>
</evidence>
<dbReference type="AlphaFoldDB" id="A0A371PBU1"/>
<accession>A0A371PBU1</accession>
<dbReference type="Proteomes" id="UP000265581">
    <property type="component" value="Unassembled WGS sequence"/>
</dbReference>
<dbReference type="RefSeq" id="WP_119702984.1">
    <property type="nucleotide sequence ID" value="NZ_JBHSOI010000001.1"/>
</dbReference>
<reference evidence="1 2" key="1">
    <citation type="submission" date="2018-08" db="EMBL/GenBank/DDBJ databases">
        <title>Aeromicrobium sp. M2KJ-4, whole genome shotgun sequence.</title>
        <authorList>
            <person name="Tuo L."/>
        </authorList>
    </citation>
    <scope>NUCLEOTIDE SEQUENCE [LARGE SCALE GENOMIC DNA]</scope>
    <source>
        <strain evidence="1 2">M2KJ-4</strain>
    </source>
</reference>
<dbReference type="EMBL" id="QUBR01000001">
    <property type="protein sequence ID" value="REK72870.1"/>
    <property type="molecule type" value="Genomic_DNA"/>
</dbReference>
<keyword evidence="2" id="KW-1185">Reference proteome</keyword>